<accession>A0A974SJA0</accession>
<dbReference type="Proteomes" id="UP000596427">
    <property type="component" value="Chromosome"/>
</dbReference>
<dbReference type="RefSeq" id="WP_203194486.1">
    <property type="nucleotide sequence ID" value="NZ_CP063362.1"/>
</dbReference>
<keyword evidence="2" id="KW-1185">Reference proteome</keyword>
<protein>
    <submittedName>
        <fullName evidence="1">Uncharacterized protein</fullName>
    </submittedName>
</protein>
<sequence>MTGNATRGEEAATCRFFVTYTGVKMPFRLVEAIPDAQLTHRNTFIRAYFDAAGLLTGFDKMVYGEVELAHRYEYHANGAIRRAEVTMVDEDTVVVAFDEAGQPLAAA</sequence>
<reference evidence="1 2" key="1">
    <citation type="submission" date="2020-10" db="EMBL/GenBank/DDBJ databases">
        <title>Degradation of 1,4-Dioxane by Xanthobacter sp. YN2, via a Novel Group-2 Soluble Di-Iron Monooxygenase.</title>
        <authorList>
            <person name="Ma F."/>
            <person name="Wang Y."/>
            <person name="Yang J."/>
            <person name="Guo H."/>
            <person name="Su D."/>
            <person name="Yu L."/>
        </authorList>
    </citation>
    <scope>NUCLEOTIDE SEQUENCE [LARGE SCALE GENOMIC DNA]</scope>
    <source>
        <strain evidence="1 2">YN2</strain>
    </source>
</reference>
<dbReference type="InterPro" id="IPR046154">
    <property type="entry name" value="DUF6156"/>
</dbReference>
<dbReference type="AlphaFoldDB" id="A0A974SJA0"/>
<evidence type="ECO:0000313" key="2">
    <source>
        <dbReference type="Proteomes" id="UP000596427"/>
    </source>
</evidence>
<dbReference type="KEGG" id="xdi:EZH22_04000"/>
<proteinExistence type="predicted"/>
<dbReference type="Pfam" id="PF19653">
    <property type="entry name" value="DUF6156"/>
    <property type="match status" value="1"/>
</dbReference>
<name>A0A974SJA0_9HYPH</name>
<dbReference type="EMBL" id="CP063362">
    <property type="protein sequence ID" value="QRG07570.1"/>
    <property type="molecule type" value="Genomic_DNA"/>
</dbReference>
<gene>
    <name evidence="1" type="ORF">EZH22_04000</name>
</gene>
<organism evidence="1 2">
    <name type="scientific">Xanthobacter dioxanivorans</name>
    <dbReference type="NCBI Taxonomy" id="2528964"/>
    <lineage>
        <taxon>Bacteria</taxon>
        <taxon>Pseudomonadati</taxon>
        <taxon>Pseudomonadota</taxon>
        <taxon>Alphaproteobacteria</taxon>
        <taxon>Hyphomicrobiales</taxon>
        <taxon>Xanthobacteraceae</taxon>
        <taxon>Xanthobacter</taxon>
    </lineage>
</organism>
<evidence type="ECO:0000313" key="1">
    <source>
        <dbReference type="EMBL" id="QRG07570.1"/>
    </source>
</evidence>